<protein>
    <submittedName>
        <fullName evidence="2">Uncharacterized protein</fullName>
    </submittedName>
</protein>
<dbReference type="AlphaFoldDB" id="X1S5H0"/>
<accession>X1S5H0</accession>
<reference evidence="2" key="1">
    <citation type="journal article" date="2014" name="Front. Microbiol.">
        <title>High frequency of phylogenetically diverse reductive dehalogenase-homologous genes in deep subseafloor sedimentary metagenomes.</title>
        <authorList>
            <person name="Kawai M."/>
            <person name="Futagami T."/>
            <person name="Toyoda A."/>
            <person name="Takaki Y."/>
            <person name="Nishi S."/>
            <person name="Hori S."/>
            <person name="Arai W."/>
            <person name="Tsubouchi T."/>
            <person name="Morono Y."/>
            <person name="Uchiyama I."/>
            <person name="Ito T."/>
            <person name="Fujiyama A."/>
            <person name="Inagaki F."/>
            <person name="Takami H."/>
        </authorList>
    </citation>
    <scope>NUCLEOTIDE SEQUENCE</scope>
    <source>
        <strain evidence="2">Expedition CK06-06</strain>
    </source>
</reference>
<sequence>DSQSLIGRGIVDAGAGSNTGADSADTNVGVNGTGTGTGTNGLTPAVWRGIENPWGNYYQFIDGYNAVDAAYHIINRDGSGTFQDTLAAGDYEASSAAPITADGYQSNILYEDNQMKLLLIPNAVAGAFTSHLYDKFYAHNAGETNILLFSSDWDGADGVGVAFLDSRSVASVVFTHFGGRLEFV</sequence>
<dbReference type="EMBL" id="BARW01000892">
    <property type="protein sequence ID" value="GAI70690.1"/>
    <property type="molecule type" value="Genomic_DNA"/>
</dbReference>
<organism evidence="2">
    <name type="scientific">marine sediment metagenome</name>
    <dbReference type="NCBI Taxonomy" id="412755"/>
    <lineage>
        <taxon>unclassified sequences</taxon>
        <taxon>metagenomes</taxon>
        <taxon>ecological metagenomes</taxon>
    </lineage>
</organism>
<evidence type="ECO:0000313" key="2">
    <source>
        <dbReference type="EMBL" id="GAI70690.1"/>
    </source>
</evidence>
<feature type="non-terminal residue" evidence="2">
    <location>
        <position position="1"/>
    </location>
</feature>
<evidence type="ECO:0000256" key="1">
    <source>
        <dbReference type="SAM" id="MobiDB-lite"/>
    </source>
</evidence>
<name>X1S5H0_9ZZZZ</name>
<gene>
    <name evidence="2" type="ORF">S12H4_03248</name>
</gene>
<feature type="compositionally biased region" description="Polar residues" evidence="1">
    <location>
        <begin position="16"/>
        <end position="25"/>
    </location>
</feature>
<proteinExistence type="predicted"/>
<comment type="caution">
    <text evidence="2">The sequence shown here is derived from an EMBL/GenBank/DDBJ whole genome shotgun (WGS) entry which is preliminary data.</text>
</comment>
<feature type="region of interest" description="Disordered" evidence="1">
    <location>
        <begin position="16"/>
        <end position="35"/>
    </location>
</feature>